<dbReference type="PROSITE" id="PS51379">
    <property type="entry name" value="4FE4S_FER_2"/>
    <property type="match status" value="1"/>
</dbReference>
<dbReference type="EMBL" id="PYNF01000004">
    <property type="protein sequence ID" value="PSU99914.1"/>
    <property type="molecule type" value="Genomic_DNA"/>
</dbReference>
<name>A0A2T3KK76_9GAMM</name>
<proteinExistence type="predicted"/>
<evidence type="ECO:0000313" key="3">
    <source>
        <dbReference type="Proteomes" id="UP000241426"/>
    </source>
</evidence>
<accession>A0A2T3KK76</accession>
<evidence type="ECO:0000259" key="1">
    <source>
        <dbReference type="PROSITE" id="PS51379"/>
    </source>
</evidence>
<organism evidence="2 3">
    <name type="scientific">Photobacterium kishitanii</name>
    <dbReference type="NCBI Taxonomy" id="318456"/>
    <lineage>
        <taxon>Bacteria</taxon>
        <taxon>Pseudomonadati</taxon>
        <taxon>Pseudomonadota</taxon>
        <taxon>Gammaproteobacteria</taxon>
        <taxon>Vibrionales</taxon>
        <taxon>Vibrionaceae</taxon>
        <taxon>Photobacterium</taxon>
    </lineage>
</organism>
<dbReference type="Pfam" id="PF13237">
    <property type="entry name" value="Fer4_10"/>
    <property type="match status" value="1"/>
</dbReference>
<dbReference type="RefSeq" id="WP_045044782.1">
    <property type="nucleotide sequence ID" value="NZ_JAUZMV010000002.1"/>
</dbReference>
<feature type="domain" description="4Fe-4S ferredoxin-type" evidence="1">
    <location>
        <begin position="57"/>
        <end position="86"/>
    </location>
</feature>
<dbReference type="SUPFAM" id="SSF54862">
    <property type="entry name" value="4Fe-4S ferredoxins"/>
    <property type="match status" value="1"/>
</dbReference>
<dbReference type="Proteomes" id="UP000241426">
    <property type="component" value="Unassembled WGS sequence"/>
</dbReference>
<gene>
    <name evidence="2" type="ORF">C9J27_06605</name>
</gene>
<reference evidence="2 3" key="1">
    <citation type="submission" date="2018-01" db="EMBL/GenBank/DDBJ databases">
        <title>Whole genome sequencing of Histamine producing bacteria.</title>
        <authorList>
            <person name="Butler K."/>
        </authorList>
    </citation>
    <scope>NUCLEOTIDE SEQUENCE [LARGE SCALE GENOMIC DNA]</scope>
    <source>
        <strain evidence="2 3">FS-7.2</strain>
    </source>
</reference>
<protein>
    <submittedName>
        <fullName evidence="2">Ferredoxin</fullName>
    </submittedName>
</protein>
<dbReference type="InterPro" id="IPR017896">
    <property type="entry name" value="4Fe4S_Fe-S-bd"/>
</dbReference>
<comment type="caution">
    <text evidence="2">The sequence shown here is derived from an EMBL/GenBank/DDBJ whole genome shotgun (WGS) entry which is preliminary data.</text>
</comment>
<sequence>MRESKQYSRRQLFTQFARPPVKQPQMMISNICDNLYGYCESCIDSCPEQAMIWYADKKPIINIEKCTRCLKCIDACFISAITITDES</sequence>
<dbReference type="AlphaFoldDB" id="A0A2T3KK76"/>
<dbReference type="Gene3D" id="3.30.70.20">
    <property type="match status" value="1"/>
</dbReference>
<evidence type="ECO:0000313" key="2">
    <source>
        <dbReference type="EMBL" id="PSU99914.1"/>
    </source>
</evidence>